<protein>
    <submittedName>
        <fullName evidence="2">Uncharacterized protein</fullName>
    </submittedName>
</protein>
<dbReference type="AlphaFoldDB" id="A0A6C0CIV7"/>
<organism evidence="2">
    <name type="scientific">viral metagenome</name>
    <dbReference type="NCBI Taxonomy" id="1070528"/>
    <lineage>
        <taxon>unclassified sequences</taxon>
        <taxon>metagenomes</taxon>
        <taxon>organismal metagenomes</taxon>
    </lineage>
</organism>
<sequence>MKARIIFIVFAIIVIVLVLLAWRKKEIPPKKFAYDGGSPFSFRIPTKAKKTRASNTKEEKWRDLFETITGYAYPTTRPAWLINPETGRRLELDGYSAELGSAFEYNGRQHYEFPNSFHKTRDEFDRQVERDAIKVKVCREMGVDLVVIPYDFPIANAYDRIKKHLLDVIKRMS</sequence>
<evidence type="ECO:0000313" key="2">
    <source>
        <dbReference type="EMBL" id="QHT03594.1"/>
    </source>
</evidence>
<keyword evidence="1" id="KW-1133">Transmembrane helix</keyword>
<reference evidence="2" key="1">
    <citation type="journal article" date="2020" name="Nature">
        <title>Giant virus diversity and host interactions through global metagenomics.</title>
        <authorList>
            <person name="Schulz F."/>
            <person name="Roux S."/>
            <person name="Paez-Espino D."/>
            <person name="Jungbluth S."/>
            <person name="Walsh D.A."/>
            <person name="Denef V.J."/>
            <person name="McMahon K.D."/>
            <person name="Konstantinidis K.T."/>
            <person name="Eloe-Fadrosh E.A."/>
            <person name="Kyrpides N.C."/>
            <person name="Woyke T."/>
        </authorList>
    </citation>
    <scope>NUCLEOTIDE SEQUENCE</scope>
    <source>
        <strain evidence="2">GVMAG-M-3300021079-18</strain>
    </source>
</reference>
<proteinExistence type="predicted"/>
<feature type="transmembrane region" description="Helical" evidence="1">
    <location>
        <begin position="6"/>
        <end position="22"/>
    </location>
</feature>
<name>A0A6C0CIV7_9ZZZZ</name>
<dbReference type="EMBL" id="MN739414">
    <property type="protein sequence ID" value="QHT03594.1"/>
    <property type="molecule type" value="Genomic_DNA"/>
</dbReference>
<accession>A0A6C0CIV7</accession>
<keyword evidence="1" id="KW-0812">Transmembrane</keyword>
<keyword evidence="1" id="KW-0472">Membrane</keyword>
<evidence type="ECO:0000256" key="1">
    <source>
        <dbReference type="SAM" id="Phobius"/>
    </source>
</evidence>